<feature type="compositionally biased region" description="Polar residues" evidence="1">
    <location>
        <begin position="131"/>
        <end position="148"/>
    </location>
</feature>
<dbReference type="Proteomes" id="UP000694844">
    <property type="component" value="Chromosome 1"/>
</dbReference>
<evidence type="ECO:0000256" key="1">
    <source>
        <dbReference type="SAM" id="MobiDB-lite"/>
    </source>
</evidence>
<feature type="region of interest" description="Disordered" evidence="1">
    <location>
        <begin position="124"/>
        <end position="171"/>
    </location>
</feature>
<feature type="compositionally biased region" description="Polar residues" evidence="1">
    <location>
        <begin position="156"/>
        <end position="169"/>
    </location>
</feature>
<proteinExistence type="predicted"/>
<reference evidence="2" key="1">
    <citation type="submission" date="2024-06" db="UniProtKB">
        <authorList>
            <consortium name="RefSeq"/>
        </authorList>
    </citation>
    <scope>NUCLEOTIDE SEQUENCE [LARGE SCALE GENOMIC DNA]</scope>
</reference>
<gene>
    <name evidence="3" type="primary">LOC111128905</name>
</gene>
<dbReference type="OrthoDB" id="2400221at2759"/>
<dbReference type="KEGG" id="cvn:111128905"/>
<protein>
    <submittedName>
        <fullName evidence="3">Uncharacterized protein LOC111128905 isoform X1</fullName>
    </submittedName>
</protein>
<evidence type="ECO:0000313" key="3">
    <source>
        <dbReference type="RefSeq" id="XP_022330569.1"/>
    </source>
</evidence>
<reference evidence="3" key="2">
    <citation type="submission" date="2025-08" db="UniProtKB">
        <authorList>
            <consortium name="RefSeq"/>
        </authorList>
    </citation>
    <scope>IDENTIFICATION</scope>
    <source>
        <tissue evidence="3">Whole sample</tissue>
    </source>
</reference>
<organism evidence="2 3">
    <name type="scientific">Crassostrea virginica</name>
    <name type="common">Eastern oyster</name>
    <dbReference type="NCBI Taxonomy" id="6565"/>
    <lineage>
        <taxon>Eukaryota</taxon>
        <taxon>Metazoa</taxon>
        <taxon>Spiralia</taxon>
        <taxon>Lophotrochozoa</taxon>
        <taxon>Mollusca</taxon>
        <taxon>Bivalvia</taxon>
        <taxon>Autobranchia</taxon>
        <taxon>Pteriomorphia</taxon>
        <taxon>Ostreida</taxon>
        <taxon>Ostreoidea</taxon>
        <taxon>Ostreidae</taxon>
        <taxon>Crassostrea</taxon>
    </lineage>
</organism>
<dbReference type="GeneID" id="111128905"/>
<accession>A0A8B8DSP7</accession>
<keyword evidence="2" id="KW-1185">Reference proteome</keyword>
<sequence length="2172" mass="252108">MAGNVLVTKDLIWDASWTKENGAPVPVPENQIPHLKIIFEKVFHQHQSKDFIFSNIRFKKDLDGSKLIVTLVFKSELSIENTRKIIEEWIASCLKDERDIRIKLYFERAKGGIVNDKKLDAEKCKTHENPTDPTSTQKQLTMGKSSSLHKNDCGCEQTSEKTPTNTIDLPQTPALTYIDNKGGSPEDILAENPFSYLVIEWTLNTWNIKELPQEELKRCRETLVKCVEKKLLPGQFLEIELHEEKLSITFQTENASYAQIVPTLISSVERCVRCNTFPFCWIHYEKNVPSIEEEGFATDHTLESSSKTSTGHCNLTPRNKESYDAHDRIETEEHTVEWKPPFIYIFIEWGLRFGDILIHEVDNIRKTLLKNVNEKFSKNKEKNICIANQHWINVTKEKLSMKFVVRKTCCIPTLDVFTDIVRTCLDINWNRHEKPTQRKPEQEITSEKNEQLGLDECSADKCQRSSSTQSSTVMQACPSGVPSVNQLKAIHTPYKTESGKPSPWHKTVFLLSFEWTIESRLDRKKTKLCIETLRQCLKKYLSTMGHIYIKEFTGVIVTNEKLKISLTGKTASSFPRMHDLEKSISKCLTDIKGISLTNGRQLPIQEMAISDKGFEMTLFLFIPEDMESQIQTVEVLFGAQEKTKTLLKDGKIWKNIIYITDEDVILKDQIAYVCYKYVLTYKKSMFGNWTKGSYEEPQRKTSLVDTQKDIISRKYSYLRDIIKGTIVHLEHNFNLISEYAPQKTLHDFDNFASQNTTDLNQEINQLLKNNLTEGTCLLLLHSIRKRYFTISDEKNASKIVNMLQSFNLSINCVFAEFAPEILQIYKTSLSSKYFLVHFMVEMRFVLNVSGMRIVLLSESAVNICNCKHASQCLEQFLRSILERNADLETLQDIICIIFDKIPKHEVLRGLGILEKELKAKTTLDKQDDFRNRVFQTMSTYLTENIQSHQMVVLKEFFPKAKLDEIGHRYISHCEKEIASMIANSKFDEAFLKNIEDLCQDYSFFKDEDQQLLLLSALLKTLCIKSKNNIRYIITRGKSANSRIAMLFEKKCDVLLKEGKLMESLVICDVLSGLDYFKGDRESFQGKLLIHVSKIPTADLFSIHLEIENLKDETVDFYGQLLKENLKSETLDNMCIYIEENGSEIISRGMAEVFIASLESYEGHTSADTFSMGEKFTFWKNVLCVEGKYSHLIKRHSVFSEIKERFTNMFQDIQRETCNNATLQKMNLNIENVAKFVDIFVFVVDETESVIWDSLKKAVAFVETASNDIVFMTSVLSGLPSIVHGTFLNKSLRHLEDMKANLENGKMTFKEFRNQEIFIEREFQYEKCLLQSCKEIKRFLDVKSFWQALDMNEMQKQIDEKQKNFCKLNQNCQTKIFLGFLATECITKFKNEMQNVFHNDIPISRLHQLFQRKPLIMSDLCKELCHIEKIIGLEVQCYERETTIKRCLDFSLISKKTDALRKIKTCMRLKIDEECETQLKKFEEIRKCPEKSEWSMLNTDALIKQIESEIVNFSEKTIAVINQLSESQNLVSFLGEIKNEDTRNLIDAVEGEYFDQYLPLVSHLVDVQELLLPILEKTETREYIKAIEDSIESTKIEKVIYKIAHCSQELDSLKSFYKTFANKSEKTKERITNILEEGCFQFKSAGEDCRMELSYIGSTNLSASELSDMRSRVLLLQNKFENIYLRNASGSLTQSFSKFLKKIDDAAEILEIFKQLQISGYPLFRNFEMSDLKGRKQLDVKIEVGDLEERKHSLLKSCNEWRNDLNEFRQQYFCMRYIKSEHLPILFNYIESNDDERKTQTLVKSILYFLHPGLELIVNRDTFSEGPRGYLEMLARALEKRFNSLALCKKTFPESKKHHHLHGTLSKNLYFLCIDKQRRNGLNVLLGLFRTKCNTLPLPNQVVICNENTSWDEIYLLLLRWKKDEKEPRQCFCLAFLELIPIEYQRKLVEEIKKADWKNNSLALIYRGRSTDSIPTFFSDYEIFVNPLDKTEIENLLQTMFPDVKVFTSDLPGLGKTEEIQDWAASRGKGVKSLHISGTYQKSELLRILTKLDLKSDEILLIEIGQTDKPWELDIFFFELLILNYVSFSSLSYVLPNTPIAIEVTNCPNQLIPNSLPFLMSFSRKHLTWEDYDNYKCQQVQNSPIQEIVWKFIGSEFMSRCCMQSLSSSRISS</sequence>
<name>A0A8B8DSP7_CRAVI</name>
<evidence type="ECO:0000313" key="2">
    <source>
        <dbReference type="Proteomes" id="UP000694844"/>
    </source>
</evidence>
<dbReference type="RefSeq" id="XP_022330569.1">
    <property type="nucleotide sequence ID" value="XM_022474861.1"/>
</dbReference>